<dbReference type="AlphaFoldDB" id="X1H4B9"/>
<protein>
    <submittedName>
        <fullName evidence="1">Uncharacterized protein</fullName>
    </submittedName>
</protein>
<gene>
    <name evidence="1" type="ORF">S03H2_18623</name>
</gene>
<evidence type="ECO:0000313" key="1">
    <source>
        <dbReference type="EMBL" id="GAH40128.1"/>
    </source>
</evidence>
<comment type="caution">
    <text evidence="1">The sequence shown here is derived from an EMBL/GenBank/DDBJ whole genome shotgun (WGS) entry which is preliminary data.</text>
</comment>
<reference evidence="1" key="1">
    <citation type="journal article" date="2014" name="Front. Microbiol.">
        <title>High frequency of phylogenetically diverse reductive dehalogenase-homologous genes in deep subseafloor sedimentary metagenomes.</title>
        <authorList>
            <person name="Kawai M."/>
            <person name="Futagami T."/>
            <person name="Toyoda A."/>
            <person name="Takaki Y."/>
            <person name="Nishi S."/>
            <person name="Hori S."/>
            <person name="Arai W."/>
            <person name="Tsubouchi T."/>
            <person name="Morono Y."/>
            <person name="Uchiyama I."/>
            <person name="Ito T."/>
            <person name="Fujiyama A."/>
            <person name="Inagaki F."/>
            <person name="Takami H."/>
        </authorList>
    </citation>
    <scope>NUCLEOTIDE SEQUENCE</scope>
    <source>
        <strain evidence="1">Expedition CK06-06</strain>
    </source>
</reference>
<dbReference type="EMBL" id="BARU01009674">
    <property type="protein sequence ID" value="GAH40128.1"/>
    <property type="molecule type" value="Genomic_DNA"/>
</dbReference>
<organism evidence="1">
    <name type="scientific">marine sediment metagenome</name>
    <dbReference type="NCBI Taxonomy" id="412755"/>
    <lineage>
        <taxon>unclassified sequences</taxon>
        <taxon>metagenomes</taxon>
        <taxon>ecological metagenomes</taxon>
    </lineage>
</organism>
<proteinExistence type="predicted"/>
<accession>X1H4B9</accession>
<name>X1H4B9_9ZZZZ</name>
<sequence length="125" mass="13078">MHAERHILKLTTDADGAATGYTPPVSGRVLEIHYVKPAADGFEDGVGFTITAEATGENLWVESPVNASTVRRPRAPTHASTGTPSLYAALGEPVENAIALANDRVKIVIDTGGDKKSGTFHVVVG</sequence>